<dbReference type="SUPFAM" id="SSF52172">
    <property type="entry name" value="CheY-like"/>
    <property type="match status" value="1"/>
</dbReference>
<reference evidence="1" key="1">
    <citation type="submission" date="2020-07" db="EMBL/GenBank/DDBJ databases">
        <title>Severe corrosion of carbon steel in oil field produced water can be linked to methanogenic archaea containing a special type of NiFe hydrogenase.</title>
        <authorList>
            <person name="Lahme S."/>
            <person name="Mand J."/>
            <person name="Longwell J."/>
            <person name="Smith R."/>
            <person name="Enning D."/>
        </authorList>
    </citation>
    <scope>NUCLEOTIDE SEQUENCE</scope>
    <source>
        <strain evidence="1">MIC098Bin6</strain>
    </source>
</reference>
<name>A0A931CW00_9BACT</name>
<organism evidence="1 2">
    <name type="scientific">Desulfotignum balticum</name>
    <dbReference type="NCBI Taxonomy" id="115781"/>
    <lineage>
        <taxon>Bacteria</taxon>
        <taxon>Pseudomonadati</taxon>
        <taxon>Thermodesulfobacteriota</taxon>
        <taxon>Desulfobacteria</taxon>
        <taxon>Desulfobacterales</taxon>
        <taxon>Desulfobacteraceae</taxon>
        <taxon>Desulfotignum</taxon>
    </lineage>
</organism>
<dbReference type="Gene3D" id="3.40.50.2300">
    <property type="match status" value="1"/>
</dbReference>
<gene>
    <name evidence="1" type="ORF">H0S81_09180</name>
</gene>
<dbReference type="InterPro" id="IPR011006">
    <property type="entry name" value="CheY-like_superfamily"/>
</dbReference>
<dbReference type="AlphaFoldDB" id="A0A931CW00"/>
<accession>A0A931CW00</accession>
<dbReference type="EMBL" id="JACCQK010000569">
    <property type="protein sequence ID" value="MBG0780080.1"/>
    <property type="molecule type" value="Genomic_DNA"/>
</dbReference>
<sequence length="129" mass="14048">MIYAVLAAKDKQTFEKMAGVLQQSPMDIQWTDTGKSVLERISRAGDKGKKIDLVITDETLADMTGRELVAQVIMTSPMTSCVAVSTLSADEFHETYEGYGVLMQLPPAPDAESGEKLVAILKKLNLIVT</sequence>
<dbReference type="Proteomes" id="UP000706172">
    <property type="component" value="Unassembled WGS sequence"/>
</dbReference>
<evidence type="ECO:0000313" key="2">
    <source>
        <dbReference type="Proteomes" id="UP000706172"/>
    </source>
</evidence>
<protein>
    <submittedName>
        <fullName evidence="1">Response regulator</fullName>
    </submittedName>
</protein>
<comment type="caution">
    <text evidence="1">The sequence shown here is derived from an EMBL/GenBank/DDBJ whole genome shotgun (WGS) entry which is preliminary data.</text>
</comment>
<evidence type="ECO:0000313" key="1">
    <source>
        <dbReference type="EMBL" id="MBG0780080.1"/>
    </source>
</evidence>
<proteinExistence type="predicted"/>